<evidence type="ECO:0000259" key="10">
    <source>
        <dbReference type="PROSITE" id="PS50023"/>
    </source>
</evidence>
<dbReference type="GO" id="GO:0008270">
    <property type="term" value="F:zinc ion binding"/>
    <property type="evidence" value="ECO:0007669"/>
    <property type="project" value="InterPro"/>
</dbReference>
<keyword evidence="5" id="KW-0238">DNA-binding</keyword>
<evidence type="ECO:0000256" key="2">
    <source>
        <dbReference type="ARBA" id="ARBA00022723"/>
    </source>
</evidence>
<keyword evidence="3 8" id="KW-0862">Zinc</keyword>
<dbReference type="PANTHER" id="PTHR24208:SF91">
    <property type="entry name" value="LIM_HOMEOBOX PROTEIN LHX3"/>
    <property type="match status" value="1"/>
</dbReference>
<evidence type="ECO:0000256" key="5">
    <source>
        <dbReference type="ARBA" id="ARBA00023125"/>
    </source>
</evidence>
<dbReference type="InterPro" id="IPR050453">
    <property type="entry name" value="LIM_Homeobox_TF"/>
</dbReference>
<name>A0A7M4FND1_CROPO</name>
<dbReference type="PROSITE" id="PS00478">
    <property type="entry name" value="LIM_DOMAIN_1"/>
    <property type="match status" value="1"/>
</dbReference>
<keyword evidence="4 8" id="KW-0440">LIM domain</keyword>
<comment type="subcellular location">
    <subcellularLocation>
        <location evidence="1">Nucleus</location>
    </subcellularLocation>
</comment>
<dbReference type="Ensembl" id="ENSCPRT00005031770.1">
    <property type="protein sequence ID" value="ENSCPRP00005027191.1"/>
    <property type="gene ID" value="ENSCPRG00005018840.1"/>
</dbReference>
<proteinExistence type="predicted"/>
<evidence type="ECO:0000256" key="4">
    <source>
        <dbReference type="ARBA" id="ARBA00023038"/>
    </source>
</evidence>
<feature type="domain" description="LIM zinc-binding" evidence="10">
    <location>
        <begin position="61"/>
        <end position="124"/>
    </location>
</feature>
<dbReference type="GO" id="GO:0000981">
    <property type="term" value="F:DNA-binding transcription factor activity, RNA polymerase II-specific"/>
    <property type="evidence" value="ECO:0007669"/>
    <property type="project" value="TreeGrafter"/>
</dbReference>
<dbReference type="PANTHER" id="PTHR24208">
    <property type="entry name" value="LIM/HOMEOBOX PROTEIN LHX"/>
    <property type="match status" value="1"/>
</dbReference>
<evidence type="ECO:0000256" key="8">
    <source>
        <dbReference type="PROSITE-ProRule" id="PRU00125"/>
    </source>
</evidence>
<protein>
    <recommendedName>
        <fullName evidence="10">LIM zinc-binding domain-containing protein</fullName>
    </recommendedName>
</protein>
<evidence type="ECO:0000256" key="7">
    <source>
        <dbReference type="ARBA" id="ARBA00023242"/>
    </source>
</evidence>
<dbReference type="GeneTree" id="ENSGT00940000160316"/>
<keyword evidence="12" id="KW-1185">Reference proteome</keyword>
<dbReference type="Gene3D" id="2.10.110.10">
    <property type="entry name" value="Cysteine Rich Protein"/>
    <property type="match status" value="1"/>
</dbReference>
<sequence length="135" mass="14886">PGAREGTAFRGALTPAPEQGGSKKPWREGHEEQGAADMGGWCLPAPGGPPTLPLLPRRFGTKCAACQQGIPPTQVVRRAQDFVYHLHCFSCIVCKRQLATGDEFYLMEDSRLVCKADYETAKSIIPLLRIFRYSH</sequence>
<dbReference type="AlphaFoldDB" id="A0A7M4FND1"/>
<dbReference type="PROSITE" id="PS50023">
    <property type="entry name" value="LIM_DOMAIN_2"/>
    <property type="match status" value="1"/>
</dbReference>
<dbReference type="SMART" id="SM00132">
    <property type="entry name" value="LIM"/>
    <property type="match status" value="1"/>
</dbReference>
<evidence type="ECO:0000256" key="1">
    <source>
        <dbReference type="ARBA" id="ARBA00004123"/>
    </source>
</evidence>
<keyword evidence="6" id="KW-0371">Homeobox</keyword>
<organism evidence="11 12">
    <name type="scientific">Crocodylus porosus</name>
    <name type="common">Saltwater crocodile</name>
    <name type="synonym">Estuarine crocodile</name>
    <dbReference type="NCBI Taxonomy" id="8502"/>
    <lineage>
        <taxon>Eukaryota</taxon>
        <taxon>Metazoa</taxon>
        <taxon>Chordata</taxon>
        <taxon>Craniata</taxon>
        <taxon>Vertebrata</taxon>
        <taxon>Euteleostomi</taxon>
        <taxon>Archelosauria</taxon>
        <taxon>Archosauria</taxon>
        <taxon>Crocodylia</taxon>
        <taxon>Longirostres</taxon>
        <taxon>Crocodylidae</taxon>
        <taxon>Crocodylus</taxon>
    </lineage>
</organism>
<evidence type="ECO:0000256" key="6">
    <source>
        <dbReference type="ARBA" id="ARBA00023155"/>
    </source>
</evidence>
<dbReference type="GO" id="GO:0030182">
    <property type="term" value="P:neuron differentiation"/>
    <property type="evidence" value="ECO:0007669"/>
    <property type="project" value="TreeGrafter"/>
</dbReference>
<dbReference type="FunFam" id="2.10.110.10:FF:000032">
    <property type="entry name" value="LIM/homeobox protein Lhx3"/>
    <property type="match status" value="1"/>
</dbReference>
<feature type="region of interest" description="Disordered" evidence="9">
    <location>
        <begin position="1"/>
        <end position="41"/>
    </location>
</feature>
<dbReference type="SUPFAM" id="SSF57716">
    <property type="entry name" value="Glucocorticoid receptor-like (DNA-binding domain)"/>
    <property type="match status" value="1"/>
</dbReference>
<evidence type="ECO:0000313" key="12">
    <source>
        <dbReference type="Proteomes" id="UP000594220"/>
    </source>
</evidence>
<dbReference type="GO" id="GO:0005634">
    <property type="term" value="C:nucleus"/>
    <property type="evidence" value="ECO:0007669"/>
    <property type="project" value="UniProtKB-SubCell"/>
</dbReference>
<keyword evidence="7" id="KW-0539">Nucleus</keyword>
<dbReference type="InterPro" id="IPR001781">
    <property type="entry name" value="Znf_LIM"/>
</dbReference>
<reference evidence="11" key="1">
    <citation type="submission" date="2025-08" db="UniProtKB">
        <authorList>
            <consortium name="Ensembl"/>
        </authorList>
    </citation>
    <scope>IDENTIFICATION</scope>
</reference>
<evidence type="ECO:0000256" key="3">
    <source>
        <dbReference type="ARBA" id="ARBA00022833"/>
    </source>
</evidence>
<evidence type="ECO:0000256" key="9">
    <source>
        <dbReference type="SAM" id="MobiDB-lite"/>
    </source>
</evidence>
<reference evidence="11" key="2">
    <citation type="submission" date="2025-09" db="UniProtKB">
        <authorList>
            <consortium name="Ensembl"/>
        </authorList>
    </citation>
    <scope>IDENTIFICATION</scope>
</reference>
<keyword evidence="2 8" id="KW-0479">Metal-binding</keyword>
<dbReference type="Pfam" id="PF00412">
    <property type="entry name" value="LIM"/>
    <property type="match status" value="1"/>
</dbReference>
<dbReference type="GO" id="GO:0000977">
    <property type="term" value="F:RNA polymerase II transcription regulatory region sequence-specific DNA binding"/>
    <property type="evidence" value="ECO:0007669"/>
    <property type="project" value="TreeGrafter"/>
</dbReference>
<dbReference type="Proteomes" id="UP000594220">
    <property type="component" value="Unplaced"/>
</dbReference>
<accession>A0A7M4FND1</accession>
<evidence type="ECO:0000313" key="11">
    <source>
        <dbReference type="Ensembl" id="ENSCPRP00005027191.1"/>
    </source>
</evidence>
<dbReference type="InterPro" id="IPR049594">
    <property type="entry name" value="Lhx3/4-like_LIM2"/>
</dbReference>
<dbReference type="CDD" id="cd09376">
    <property type="entry name" value="LIM2_Lhx3_Lhx4"/>
    <property type="match status" value="1"/>
</dbReference>